<proteinExistence type="predicted"/>
<dbReference type="PANTHER" id="PTHR43377:SF2">
    <property type="entry name" value="BINDING ROSSMANN FOLD OXIDOREDUCTASE, PUTATIVE (AFU_ORTHOLOGUE AFUA_4G00560)-RELATED"/>
    <property type="match status" value="1"/>
</dbReference>
<dbReference type="Gene3D" id="3.30.360.10">
    <property type="entry name" value="Dihydrodipicolinate Reductase, domain 2"/>
    <property type="match status" value="1"/>
</dbReference>
<dbReference type="EMBL" id="CP042435">
    <property type="protein sequence ID" value="QEC68481.1"/>
    <property type="molecule type" value="Genomic_DNA"/>
</dbReference>
<dbReference type="RefSeq" id="WP_147190529.1">
    <property type="nucleotide sequence ID" value="NZ_CP042435.1"/>
</dbReference>
<dbReference type="Pfam" id="PF02894">
    <property type="entry name" value="GFO_IDH_MocA_C"/>
    <property type="match status" value="1"/>
</dbReference>
<dbReference type="Gene3D" id="3.40.50.720">
    <property type="entry name" value="NAD(P)-binding Rossmann-like Domain"/>
    <property type="match status" value="1"/>
</dbReference>
<reference evidence="3 4" key="1">
    <citation type="journal article" date="2016" name="Int. J. Syst. Evol. Microbiol.">
        <title>Panacibacter ginsenosidivorans gen. nov., sp. nov., with ginsenoside converting activity isolated from soil of a ginseng field.</title>
        <authorList>
            <person name="Siddiqi M.Z."/>
            <person name="Muhammad Shafi S."/>
            <person name="Choi K.D."/>
            <person name="Im W.T."/>
        </authorList>
    </citation>
    <scope>NUCLEOTIDE SEQUENCE [LARGE SCALE GENOMIC DNA]</scope>
    <source>
        <strain evidence="3 4">Gsoil1550</strain>
    </source>
</reference>
<dbReference type="InterPro" id="IPR051450">
    <property type="entry name" value="Gfo/Idh/MocA_Oxidoreductases"/>
</dbReference>
<dbReference type="Pfam" id="PF01408">
    <property type="entry name" value="GFO_IDH_MocA"/>
    <property type="match status" value="1"/>
</dbReference>
<feature type="domain" description="Gfo/Idh/MocA-like oxidoreductase C-terminal" evidence="2">
    <location>
        <begin position="188"/>
        <end position="419"/>
    </location>
</feature>
<evidence type="ECO:0000259" key="1">
    <source>
        <dbReference type="Pfam" id="PF01408"/>
    </source>
</evidence>
<dbReference type="SUPFAM" id="SSF51735">
    <property type="entry name" value="NAD(P)-binding Rossmann-fold domains"/>
    <property type="match status" value="1"/>
</dbReference>
<sequence length="460" mass="52314">MTLKELLSPVKALKTLSFATESLILTWKEIASLFGLNQDIYTNPLHKPLAKPVTAILIGAGHRGNIYADYAFIRPDEVKMVGIADPNAVRNGRFARKHDLPAENRFYNWEDVFKREKFADAVIIATPDNLHFEPCIKALEMGYDVLLEKPAAPTEEQCRIILETAKRTGRIVSVCHVLRYSPYFRQLKQILEAKTIGEIISVQHLEPIEYVHMTHSYVRGNWRNSKTTSPIILAKSCHDTDILRWLINEPAQHVQCFGGLSWFKAANAPEGSTERCIDGCAVEGECPFSALQIYYRDKKRLYVFDLPDDTRKWNKIILRNLKKTNYGKCVYRMDNDQPDHLTVNMQFDKNITASFSMEAFTSYEGRCTRIMGTKGDIVGNMETYTVTDFKTGRETSWSLKTDYHGGGDHRLMQDWVQAVGHQNAQILSSTIDVSVESHLMAFAAEKSRLNKTIEPVILGV</sequence>
<protein>
    <submittedName>
        <fullName evidence="3">Gfo/Idh/MocA family oxidoreductase</fullName>
    </submittedName>
</protein>
<accession>A0A5B8VC22</accession>
<evidence type="ECO:0000313" key="3">
    <source>
        <dbReference type="EMBL" id="QEC68481.1"/>
    </source>
</evidence>
<feature type="domain" description="Gfo/Idh/MocA-like oxidoreductase N-terminal" evidence="1">
    <location>
        <begin position="56"/>
        <end position="175"/>
    </location>
</feature>
<gene>
    <name evidence="3" type="ORF">FRZ67_14630</name>
</gene>
<evidence type="ECO:0000259" key="2">
    <source>
        <dbReference type="Pfam" id="PF02894"/>
    </source>
</evidence>
<dbReference type="InterPro" id="IPR036291">
    <property type="entry name" value="NAD(P)-bd_dom_sf"/>
</dbReference>
<name>A0A5B8VC22_9BACT</name>
<keyword evidence="4" id="KW-1185">Reference proteome</keyword>
<organism evidence="3 4">
    <name type="scientific">Panacibacter ginsenosidivorans</name>
    <dbReference type="NCBI Taxonomy" id="1813871"/>
    <lineage>
        <taxon>Bacteria</taxon>
        <taxon>Pseudomonadati</taxon>
        <taxon>Bacteroidota</taxon>
        <taxon>Chitinophagia</taxon>
        <taxon>Chitinophagales</taxon>
        <taxon>Chitinophagaceae</taxon>
        <taxon>Panacibacter</taxon>
    </lineage>
</organism>
<dbReference type="AlphaFoldDB" id="A0A5B8VC22"/>
<dbReference type="KEGG" id="pgin:FRZ67_14630"/>
<dbReference type="PANTHER" id="PTHR43377">
    <property type="entry name" value="BILIVERDIN REDUCTASE A"/>
    <property type="match status" value="1"/>
</dbReference>
<dbReference type="OrthoDB" id="9781031at2"/>
<dbReference type="InterPro" id="IPR000683">
    <property type="entry name" value="Gfo/Idh/MocA-like_OxRdtase_N"/>
</dbReference>
<dbReference type="SUPFAM" id="SSF55347">
    <property type="entry name" value="Glyceraldehyde-3-phosphate dehydrogenase-like, C-terminal domain"/>
    <property type="match status" value="1"/>
</dbReference>
<evidence type="ECO:0000313" key="4">
    <source>
        <dbReference type="Proteomes" id="UP000321533"/>
    </source>
</evidence>
<dbReference type="InterPro" id="IPR004104">
    <property type="entry name" value="Gfo/Idh/MocA-like_OxRdtase_C"/>
</dbReference>
<dbReference type="GO" id="GO:0000166">
    <property type="term" value="F:nucleotide binding"/>
    <property type="evidence" value="ECO:0007669"/>
    <property type="project" value="InterPro"/>
</dbReference>
<dbReference type="Proteomes" id="UP000321533">
    <property type="component" value="Chromosome"/>
</dbReference>